<protein>
    <submittedName>
        <fullName evidence="2">Uncharacterized protein</fullName>
    </submittedName>
</protein>
<feature type="compositionally biased region" description="Basic residues" evidence="1">
    <location>
        <begin position="401"/>
        <end position="426"/>
    </location>
</feature>
<feature type="compositionally biased region" description="Polar residues" evidence="1">
    <location>
        <begin position="576"/>
        <end position="591"/>
    </location>
</feature>
<reference evidence="2" key="1">
    <citation type="submission" date="2020-06" db="EMBL/GenBank/DDBJ databases">
        <authorList>
            <consortium name="Plant Systems Biology data submission"/>
        </authorList>
    </citation>
    <scope>NUCLEOTIDE SEQUENCE</scope>
    <source>
        <strain evidence="2">D6</strain>
    </source>
</reference>
<feature type="compositionally biased region" description="Low complexity" evidence="1">
    <location>
        <begin position="442"/>
        <end position="460"/>
    </location>
</feature>
<feature type="region of interest" description="Disordered" evidence="1">
    <location>
        <begin position="560"/>
        <end position="630"/>
    </location>
</feature>
<comment type="caution">
    <text evidence="2">The sequence shown here is derived from an EMBL/GenBank/DDBJ whole genome shotgun (WGS) entry which is preliminary data.</text>
</comment>
<name>A0A9N8HK75_9STRA</name>
<keyword evidence="3" id="KW-1185">Reference proteome</keyword>
<dbReference type="Proteomes" id="UP001153069">
    <property type="component" value="Unassembled WGS sequence"/>
</dbReference>
<evidence type="ECO:0000256" key="1">
    <source>
        <dbReference type="SAM" id="MobiDB-lite"/>
    </source>
</evidence>
<feature type="compositionally biased region" description="Polar residues" evidence="1">
    <location>
        <begin position="608"/>
        <end position="623"/>
    </location>
</feature>
<dbReference type="EMBL" id="CAICTM010000710">
    <property type="protein sequence ID" value="CAB9515380.1"/>
    <property type="molecule type" value="Genomic_DNA"/>
</dbReference>
<evidence type="ECO:0000313" key="3">
    <source>
        <dbReference type="Proteomes" id="UP001153069"/>
    </source>
</evidence>
<accession>A0A9N8HK75</accession>
<feature type="region of interest" description="Disordered" evidence="1">
    <location>
        <begin position="364"/>
        <end position="465"/>
    </location>
</feature>
<gene>
    <name evidence="2" type="ORF">SEMRO_711_G191240.1</name>
</gene>
<evidence type="ECO:0000313" key="2">
    <source>
        <dbReference type="EMBL" id="CAB9515380.1"/>
    </source>
</evidence>
<feature type="region of interest" description="Disordered" evidence="1">
    <location>
        <begin position="92"/>
        <end position="118"/>
    </location>
</feature>
<organism evidence="2 3">
    <name type="scientific">Seminavis robusta</name>
    <dbReference type="NCBI Taxonomy" id="568900"/>
    <lineage>
        <taxon>Eukaryota</taxon>
        <taxon>Sar</taxon>
        <taxon>Stramenopiles</taxon>
        <taxon>Ochrophyta</taxon>
        <taxon>Bacillariophyta</taxon>
        <taxon>Bacillariophyceae</taxon>
        <taxon>Bacillariophycidae</taxon>
        <taxon>Naviculales</taxon>
        <taxon>Naviculaceae</taxon>
        <taxon>Seminavis</taxon>
    </lineage>
</organism>
<proteinExistence type="predicted"/>
<feature type="compositionally biased region" description="Low complexity" evidence="1">
    <location>
        <begin position="1"/>
        <end position="10"/>
    </location>
</feature>
<dbReference type="AlphaFoldDB" id="A0A9N8HK75"/>
<feature type="region of interest" description="Disordered" evidence="1">
    <location>
        <begin position="1"/>
        <end position="23"/>
    </location>
</feature>
<sequence>MISDLSTSPSTDDDRGFGWGPSHSDEEDTLFTDFFGESSKIDSPWTWIADSFNFFRCGASEPILVEDGPFPYSMDEEDDLFAHGPCNANVFRGPKSVKNGRDDDAATPRATATDSFATPRSGTICTANDVSLNSILGSHHPPQPTHRVWSSPPRLHNMATSHKGRSGRHQSVPKILNEAYYFSDMDTFLSDEFTDMEQGYFNGLYDQICSPSKTRQDTKIDAIPSAYTAEPRSVLLSFDDTISKLTMEDQRSCSTETLDALDRRATIAAIVRAQARGGWRAMAQEEAEAKAEELSRFGIEHTFTESRLAPEEQAPFTESRLSLFGIERTFTESRLSPPNVPSDGASVDRHQVIRKFNDETQEFQKFQPNFFSSESTTQSDTEERETIDDPKTKTSAPTKSRFLRPFHRKKKKDSKQGKGKHGKRSSFLKALTPPRKIKHTENTSTPTSTTGLSTTDTTSSYAEKGFQDNYAFIESDETREIASIPQRDAPKETPTVIEEVEVLERRKEPVYSSYIRSPSYNVVEDVEILRKASDISNLKHFQPGYHQEQVVNNDEDHLFEAGAGEGRGSRGHDPAESTSTQFESEMTSSSVDELGFPTDEGHDEQDPTDTSSSIGPTFRTMTSRLAKERVDSQQLRLMLEKKDEDLGQLRELLHSNESKTVLERVNSSSKANPLVQ</sequence>